<dbReference type="SUPFAM" id="SSF52151">
    <property type="entry name" value="FabD/lysophospholipase-like"/>
    <property type="match status" value="1"/>
</dbReference>
<evidence type="ECO:0000256" key="18">
    <source>
        <dbReference type="ARBA" id="ARBA00049531"/>
    </source>
</evidence>
<dbReference type="GO" id="GO:0016042">
    <property type="term" value="P:lipid catabolic process"/>
    <property type="evidence" value="ECO:0007669"/>
    <property type="project" value="UniProtKB-KW"/>
</dbReference>
<evidence type="ECO:0000256" key="7">
    <source>
        <dbReference type="ARBA" id="ARBA00022553"/>
    </source>
</evidence>
<evidence type="ECO:0000256" key="2">
    <source>
        <dbReference type="ARBA" id="ARBA00006636"/>
    </source>
</evidence>
<feature type="domain" description="Cyclic nucleotide-binding" evidence="22">
    <location>
        <begin position="612"/>
        <end position="694"/>
    </location>
</feature>
<dbReference type="CTD" id="31716"/>
<dbReference type="GeneID" id="100643112"/>
<feature type="domain" description="Cyclic nucleotide-binding" evidence="22">
    <location>
        <begin position="509"/>
        <end position="579"/>
    </location>
</feature>
<dbReference type="SMART" id="SM00100">
    <property type="entry name" value="cNMP"/>
    <property type="match status" value="2"/>
</dbReference>
<dbReference type="PROSITE" id="PS50042">
    <property type="entry name" value="CNMP_BINDING_3"/>
    <property type="match status" value="3"/>
</dbReference>
<evidence type="ECO:0000313" key="25">
    <source>
        <dbReference type="RefSeq" id="XP_020724104.1"/>
    </source>
</evidence>
<comment type="catalytic activity">
    <reaction evidence="18">
        <text>a 1-acyl-sn-glycero-3-phosphocholine + H2O = sn-glycerol 3-phosphocholine + a fatty acid + H(+)</text>
        <dbReference type="Rhea" id="RHEA:15177"/>
        <dbReference type="ChEBI" id="CHEBI:15377"/>
        <dbReference type="ChEBI" id="CHEBI:15378"/>
        <dbReference type="ChEBI" id="CHEBI:16870"/>
        <dbReference type="ChEBI" id="CHEBI:28868"/>
        <dbReference type="ChEBI" id="CHEBI:58168"/>
        <dbReference type="EC" id="3.1.1.5"/>
    </reaction>
</comment>
<keyword evidence="10" id="KW-0256">Endoplasmic reticulum</keyword>
<dbReference type="FunFam" id="3.40.1090.10:FF:000015">
    <property type="entry name" value="Patatin like phospholipase domain containing 7"/>
    <property type="match status" value="1"/>
</dbReference>
<dbReference type="GO" id="GO:0007399">
    <property type="term" value="P:nervous system development"/>
    <property type="evidence" value="ECO:0007669"/>
    <property type="project" value="UniProtKB-KW"/>
</dbReference>
<feature type="compositionally biased region" description="Polar residues" evidence="20">
    <location>
        <begin position="393"/>
        <end position="408"/>
    </location>
</feature>
<dbReference type="FunFam" id="2.60.120.10:FF:000135">
    <property type="entry name" value="Neuropathy target esterase sws"/>
    <property type="match status" value="1"/>
</dbReference>
<evidence type="ECO:0000256" key="1">
    <source>
        <dbReference type="ARBA" id="ARBA00004115"/>
    </source>
</evidence>
<keyword evidence="12" id="KW-0442">Lipid degradation</keyword>
<keyword evidence="15 21" id="KW-0472">Membrane</keyword>
<comment type="caution">
    <text evidence="19">Lacks conserved residue(s) required for the propagation of feature annotation.</text>
</comment>
<dbReference type="PANTHER" id="PTHR14226:SF29">
    <property type="entry name" value="NEUROPATHY TARGET ESTERASE SWS"/>
    <property type="match status" value="1"/>
</dbReference>
<feature type="short sequence motif" description="GXGXXG" evidence="19">
    <location>
        <begin position="949"/>
        <end position="954"/>
    </location>
</feature>
<evidence type="ECO:0000256" key="16">
    <source>
        <dbReference type="ARBA" id="ARBA00025020"/>
    </source>
</evidence>
<dbReference type="Gene3D" id="3.40.1090.10">
    <property type="entry name" value="Cytosolic phospholipase A2 catalytic domain"/>
    <property type="match status" value="1"/>
</dbReference>
<protein>
    <recommendedName>
        <fullName evidence="5">Neuropathy target esterase sws</fullName>
        <ecNumber evidence="4">3.1.1.5</ecNumber>
    </recommendedName>
    <alternativeName>
        <fullName evidence="17">Swiss cheese</fullName>
    </alternativeName>
</protein>
<reference evidence="25" key="1">
    <citation type="submission" date="2025-08" db="UniProtKB">
        <authorList>
            <consortium name="RefSeq"/>
        </authorList>
    </citation>
    <scope>IDENTIFICATION</scope>
</reference>
<dbReference type="Gene3D" id="2.60.120.10">
    <property type="entry name" value="Jelly Rolls"/>
    <property type="match status" value="3"/>
</dbReference>
<comment type="subunit">
    <text evidence="3">Interacts with Pka-C3; interaction inhibits the catalytic function of Pka-C3 and the esterase activity of sws.</text>
</comment>
<evidence type="ECO:0000256" key="21">
    <source>
        <dbReference type="SAM" id="Phobius"/>
    </source>
</evidence>
<dbReference type="GO" id="GO:0046470">
    <property type="term" value="P:phosphatidylcholine metabolic process"/>
    <property type="evidence" value="ECO:0007669"/>
    <property type="project" value="InterPro"/>
</dbReference>
<gene>
    <name evidence="25" type="primary">LOC100643112</name>
</gene>
<comment type="subcellular location">
    <subcellularLocation>
        <location evidence="1">Endoplasmic reticulum membrane</location>
        <topology evidence="1">Single-pass type I membrane protein</topology>
    </subcellularLocation>
</comment>
<comment type="function">
    <text evidence="16">Phospholipase B that deacylates intracellular phosphatidylcholine (PtdCho), generating glycerophosphocholine (GroPtdCho). This deacylation occurs at both sn-2 and sn-1 positions of PtdCho. Its specific chemical modification by certain organophosphorus (OP) compounds leads to distal axonopathy. Plays a role in the signaling mechanism between neurons and glia that regulates glia wrapping during development of the adult brain. Essential for membrane lipid homeostasis and cell survival in both neurons and glia of the adult brain.</text>
</comment>
<dbReference type="RefSeq" id="XP_020724104.1">
    <property type="nucleotide sequence ID" value="XM_020868445.2"/>
</dbReference>
<feature type="region of interest" description="Disordered" evidence="20">
    <location>
        <begin position="393"/>
        <end position="452"/>
    </location>
</feature>
<dbReference type="Pfam" id="PF01734">
    <property type="entry name" value="Patatin"/>
    <property type="match status" value="1"/>
</dbReference>
<feature type="domain" description="Cyclic nucleotide-binding" evidence="22">
    <location>
        <begin position="171"/>
        <end position="298"/>
    </location>
</feature>
<evidence type="ECO:0000256" key="8">
    <source>
        <dbReference type="ARBA" id="ARBA00022692"/>
    </source>
</evidence>
<dbReference type="Proteomes" id="UP000835206">
    <property type="component" value="Chromosome 3"/>
</dbReference>
<keyword evidence="14" id="KW-0443">Lipid metabolism</keyword>
<feature type="region of interest" description="Disordered" evidence="20">
    <location>
        <begin position="1258"/>
        <end position="1293"/>
    </location>
</feature>
<proteinExistence type="inferred from homology"/>
<evidence type="ECO:0000256" key="13">
    <source>
        <dbReference type="ARBA" id="ARBA00022989"/>
    </source>
</evidence>
<dbReference type="PROSITE" id="PS51635">
    <property type="entry name" value="PNPLA"/>
    <property type="match status" value="1"/>
</dbReference>
<evidence type="ECO:0000313" key="24">
    <source>
        <dbReference type="Proteomes" id="UP000835206"/>
    </source>
</evidence>
<evidence type="ECO:0000256" key="17">
    <source>
        <dbReference type="ARBA" id="ARBA00030862"/>
    </source>
</evidence>
<keyword evidence="13 21" id="KW-1133">Transmembrane helix</keyword>
<evidence type="ECO:0000256" key="20">
    <source>
        <dbReference type="SAM" id="MobiDB-lite"/>
    </source>
</evidence>
<evidence type="ECO:0000259" key="23">
    <source>
        <dbReference type="PROSITE" id="PS51635"/>
    </source>
</evidence>
<keyword evidence="11" id="KW-0524">Neurogenesis</keyword>
<organism evidence="24 25">
    <name type="scientific">Bombus terrestris</name>
    <name type="common">Buff-tailed bumblebee</name>
    <name type="synonym">Apis terrestris</name>
    <dbReference type="NCBI Taxonomy" id="30195"/>
    <lineage>
        <taxon>Eukaryota</taxon>
        <taxon>Metazoa</taxon>
        <taxon>Ecdysozoa</taxon>
        <taxon>Arthropoda</taxon>
        <taxon>Hexapoda</taxon>
        <taxon>Insecta</taxon>
        <taxon>Pterygota</taxon>
        <taxon>Neoptera</taxon>
        <taxon>Endopterygota</taxon>
        <taxon>Hymenoptera</taxon>
        <taxon>Apocrita</taxon>
        <taxon>Aculeata</taxon>
        <taxon>Apoidea</taxon>
        <taxon>Anthophila</taxon>
        <taxon>Apidae</taxon>
        <taxon>Bombus</taxon>
        <taxon>Bombus</taxon>
    </lineage>
</organism>
<feature type="compositionally biased region" description="Polar residues" evidence="20">
    <location>
        <begin position="418"/>
        <end position="441"/>
    </location>
</feature>
<sequence length="1306" mass="147250">MPTMEVVELFNKCNESLGSYLFSRWIGQLIAEYQISRTLFIIIISILVILLIASIIILRKWKNKEFLPEVKEFVGVGTGKPRFRKRDKVLFYGRKMLRKVKSISGQVHATGQGKKRKAVMRFARRLLQLKKETAPQQLKVLEPPAEYLEEDLGPGEKVPPDALYMLQSIRVFGHFEKPVFLKLCKHTEIMNLPAGSTLFKIGDPDENLFIVQQGLVNVYITGSDGSQISLKLVKTGESVTSLLSFTDVLTGHTSTYKTVSARTVEDSIVVKLPMSAFQEVFQDHPDAFVRVIQVIMVRLQRVTFTALHQYLGLSAELVNQGPHKKKQSPFSGSPVRSRTKETFSTQNIENQSNTTATVSSENDKNEVFHRDISTSSHQSVPIVISRRPKTNLDWKNQNLSPQSGQNTADMVPECDSHWANSSPITSQQVSQPDVIHTGNSHPSKKRSTTTEPIQQQLDEAQLVQMATEAFVRELGLEDDSILKDGKVQIREVPAGTYLMKEESHKDVALVYVVSGSLIISQRVSEGRDIGQEVHMFSAHQGEIVGGLAVLTGEPSFYTIRAKHSSRIALLSKPTFFAIMREQPTVVLHVAHSVVRRLSPFVRQVDFALDWLFLESGRAVYRQGDESDSTFIVLSGRLRSVITYMNGKKELVAEYGKGDLVGIVEMVTQTPRSTTVMAVRDSELAKLPEGLFNVIKLRYPIVVTRLINLLGHRILGTWQQAHTKNGSSDTQRAAATVDARPAQVNFSTVAIVPVSDDVPLTAFTYELYHSLCAIGPCLRLTSDVVRKTLGSTIMEPANEYRLTSWLAQQEDQHRISLYQCDPTYTLWTQRCVRQADCILIVGLGDKPPSIGRTEREVERLVMRTQKELVLLHKEQSGQRPTNTVQWLNMRSWVSSHHHIQCPKRMFTRRSQYRINELYSKVLMSEPNIHSDFSRLARWLTGTSVGLVLGGGGARGAAHVGMLKAVIEAGIPIDMVGGVSIGAFMGALWCMEKNITTTTQKAREWSKKMTQWWRQIMDLTYPVTSMFSGKDFNSTIQTTFGDTYIEDLWLPYFTITTDITDSCMRTHTHADEMLRQGAHHILAIDVGSQDDTDLTNYGDSLSGWWLLWKRWNPFATPVKVPNLPDIQSRLAYVSCVRQLEEVKNSDYCEYIRPPIDKYKTLQFANFDEIKDVGYQHGKTYFEVQLKAGVLPRFNADRENARALRAKHQAANQQTVSSYTFTDLAQMVCKVSRGSIYVDLEIDSDTDELEEYEADLEEDAQEVGYASEPTAGILDQSPDENRLRRRTGVSLSLSDTEAESELDYHTKIF</sequence>
<evidence type="ECO:0000256" key="4">
    <source>
        <dbReference type="ARBA" id="ARBA00013274"/>
    </source>
</evidence>
<feature type="region of interest" description="Disordered" evidence="20">
    <location>
        <begin position="321"/>
        <end position="379"/>
    </location>
</feature>
<evidence type="ECO:0000256" key="14">
    <source>
        <dbReference type="ARBA" id="ARBA00023098"/>
    </source>
</evidence>
<dbReference type="Pfam" id="PF24179">
    <property type="entry name" value="NTE_Ploop"/>
    <property type="match status" value="1"/>
</dbReference>
<feature type="compositionally biased region" description="Polar residues" evidence="20">
    <location>
        <begin position="328"/>
        <end position="360"/>
    </location>
</feature>
<keyword evidence="9" id="KW-0378">Hydrolase</keyword>
<dbReference type="InterPro" id="IPR000595">
    <property type="entry name" value="cNMP-bd_dom"/>
</dbReference>
<keyword evidence="6" id="KW-0217">Developmental protein</keyword>
<evidence type="ECO:0000256" key="10">
    <source>
        <dbReference type="ARBA" id="ARBA00022824"/>
    </source>
</evidence>
<evidence type="ECO:0000256" key="9">
    <source>
        <dbReference type="ARBA" id="ARBA00022801"/>
    </source>
</evidence>
<feature type="compositionally biased region" description="Basic and acidic residues" evidence="20">
    <location>
        <begin position="361"/>
        <end position="372"/>
    </location>
</feature>
<dbReference type="InterPro" id="IPR050301">
    <property type="entry name" value="NTE"/>
</dbReference>
<keyword evidence="7" id="KW-0597">Phosphoprotein</keyword>
<dbReference type="InterPro" id="IPR014710">
    <property type="entry name" value="RmlC-like_jellyroll"/>
</dbReference>
<dbReference type="InterPro" id="IPR056556">
    <property type="entry name" value="NTE1_P-loop_dom"/>
</dbReference>
<dbReference type="InterPro" id="IPR016035">
    <property type="entry name" value="Acyl_Trfase/lysoPLipase"/>
</dbReference>
<accession>A0A9B7HYM8</accession>
<keyword evidence="8 21" id="KW-0812">Transmembrane</keyword>
<evidence type="ECO:0000256" key="12">
    <source>
        <dbReference type="ARBA" id="ARBA00022963"/>
    </source>
</evidence>
<name>A0A9B7HYM8_BOMTE</name>
<evidence type="ECO:0000256" key="5">
    <source>
        <dbReference type="ARBA" id="ARBA00019369"/>
    </source>
</evidence>
<feature type="domain" description="PNPLA" evidence="23">
    <location>
        <begin position="945"/>
        <end position="1107"/>
    </location>
</feature>
<evidence type="ECO:0000256" key="19">
    <source>
        <dbReference type="PROSITE-ProRule" id="PRU01161"/>
    </source>
</evidence>
<comment type="similarity">
    <text evidence="2">Belongs to the NTE family.</text>
</comment>
<dbReference type="PROSITE" id="PS01237">
    <property type="entry name" value="UPF0028"/>
    <property type="match status" value="1"/>
</dbReference>
<dbReference type="InterPro" id="IPR018490">
    <property type="entry name" value="cNMP-bd_dom_sf"/>
</dbReference>
<evidence type="ECO:0000256" key="3">
    <source>
        <dbReference type="ARBA" id="ARBA00011476"/>
    </source>
</evidence>
<evidence type="ECO:0000256" key="11">
    <source>
        <dbReference type="ARBA" id="ARBA00022902"/>
    </source>
</evidence>
<feature type="short sequence motif" description="GXSXG" evidence="19">
    <location>
        <begin position="976"/>
        <end position="980"/>
    </location>
</feature>
<evidence type="ECO:0000256" key="15">
    <source>
        <dbReference type="ARBA" id="ARBA00023136"/>
    </source>
</evidence>
<dbReference type="PANTHER" id="PTHR14226">
    <property type="entry name" value="NEUROPATHY TARGET ESTERASE/SWISS CHEESE D.MELANOGASTER"/>
    <property type="match status" value="1"/>
</dbReference>
<dbReference type="InterPro" id="IPR001423">
    <property type="entry name" value="LysoPLipase_patatin_CS"/>
</dbReference>
<dbReference type="GO" id="GO:0004622">
    <property type="term" value="F:phosphatidylcholine lysophospholipase activity"/>
    <property type="evidence" value="ECO:0007669"/>
    <property type="project" value="UniProtKB-EC"/>
</dbReference>
<dbReference type="EC" id="3.1.1.5" evidence="4"/>
<dbReference type="SUPFAM" id="SSF51206">
    <property type="entry name" value="cAMP-binding domain-like"/>
    <property type="match status" value="3"/>
</dbReference>
<evidence type="ECO:0000256" key="6">
    <source>
        <dbReference type="ARBA" id="ARBA00022473"/>
    </source>
</evidence>
<dbReference type="CDD" id="cd00038">
    <property type="entry name" value="CAP_ED"/>
    <property type="match status" value="3"/>
</dbReference>
<dbReference type="Pfam" id="PF00027">
    <property type="entry name" value="cNMP_binding"/>
    <property type="match status" value="3"/>
</dbReference>
<dbReference type="GO" id="GO:0005789">
    <property type="term" value="C:endoplasmic reticulum membrane"/>
    <property type="evidence" value="ECO:0007669"/>
    <property type="project" value="UniProtKB-SubCell"/>
</dbReference>
<keyword evidence="24" id="KW-1185">Reference proteome</keyword>
<dbReference type="FunFam" id="2.60.120.10:FF:000122">
    <property type="entry name" value="Neuropathy target esterase sws"/>
    <property type="match status" value="1"/>
</dbReference>
<evidence type="ECO:0000259" key="22">
    <source>
        <dbReference type="PROSITE" id="PS50042"/>
    </source>
</evidence>
<dbReference type="InterPro" id="IPR002641">
    <property type="entry name" value="PNPLA_dom"/>
</dbReference>
<dbReference type="FunFam" id="2.60.120.10:FF:000010">
    <property type="entry name" value="neuropathy target esterase isoform X1"/>
    <property type="match status" value="1"/>
</dbReference>
<feature type="transmembrane region" description="Helical" evidence="21">
    <location>
        <begin position="39"/>
        <end position="58"/>
    </location>
</feature>